<dbReference type="RefSeq" id="WP_267636876.1">
    <property type="nucleotide sequence ID" value="NZ_JAODIY010000008.1"/>
</dbReference>
<organism evidence="3 4">
    <name type="scientific">Halovenus rubra</name>
    <dbReference type="NCBI Taxonomy" id="869890"/>
    <lineage>
        <taxon>Archaea</taxon>
        <taxon>Methanobacteriati</taxon>
        <taxon>Methanobacteriota</taxon>
        <taxon>Stenosarchaea group</taxon>
        <taxon>Halobacteria</taxon>
        <taxon>Halobacteriales</taxon>
        <taxon>Haloarculaceae</taxon>
        <taxon>Halovenus</taxon>
    </lineage>
</organism>
<dbReference type="PANTHER" id="PTHR46268:SF6">
    <property type="entry name" value="UNIVERSAL STRESS PROTEIN UP12"/>
    <property type="match status" value="1"/>
</dbReference>
<dbReference type="EMBL" id="JBHSZQ010000008">
    <property type="protein sequence ID" value="MFC7125737.1"/>
    <property type="molecule type" value="Genomic_DNA"/>
</dbReference>
<gene>
    <name evidence="3" type="ORF">ACFQJ7_06750</name>
</gene>
<dbReference type="InterPro" id="IPR014729">
    <property type="entry name" value="Rossmann-like_a/b/a_fold"/>
</dbReference>
<dbReference type="Proteomes" id="UP001596414">
    <property type="component" value="Unassembled WGS sequence"/>
</dbReference>
<evidence type="ECO:0000313" key="3">
    <source>
        <dbReference type="EMBL" id="MFC7125737.1"/>
    </source>
</evidence>
<dbReference type="InterPro" id="IPR006016">
    <property type="entry name" value="UspA"/>
</dbReference>
<comment type="similarity">
    <text evidence="1">Belongs to the universal stress protein A family.</text>
</comment>
<dbReference type="Gene3D" id="3.40.50.620">
    <property type="entry name" value="HUPs"/>
    <property type="match status" value="1"/>
</dbReference>
<dbReference type="PANTHER" id="PTHR46268">
    <property type="entry name" value="STRESS RESPONSE PROTEIN NHAX"/>
    <property type="match status" value="1"/>
</dbReference>
<dbReference type="PRINTS" id="PR01438">
    <property type="entry name" value="UNVRSLSTRESS"/>
</dbReference>
<name>A0ABD5X431_9EURY</name>
<evidence type="ECO:0000256" key="1">
    <source>
        <dbReference type="ARBA" id="ARBA00008791"/>
    </source>
</evidence>
<feature type="domain" description="UspA" evidence="2">
    <location>
        <begin position="2"/>
        <end position="130"/>
    </location>
</feature>
<accession>A0ABD5X431</accession>
<dbReference type="Pfam" id="PF00582">
    <property type="entry name" value="Usp"/>
    <property type="match status" value="1"/>
</dbReference>
<dbReference type="InterPro" id="IPR006015">
    <property type="entry name" value="Universal_stress_UspA"/>
</dbReference>
<evidence type="ECO:0000313" key="4">
    <source>
        <dbReference type="Proteomes" id="UP001596414"/>
    </source>
</evidence>
<sequence length="137" mass="14953">MHRVLLPVDDSESRALAQADYVSSLPKSAEEVEAIILFVFTDDSEGDVPRSVTRVSSVRRAREHLEDAGVEVTILEDSLEAVDNIIRNAKEYDVDSIVLGGRKRSPAGKALFGSVTQKVILNTDRPVVVTGEDTSDE</sequence>
<dbReference type="CDD" id="cd00293">
    <property type="entry name" value="USP-like"/>
    <property type="match status" value="1"/>
</dbReference>
<dbReference type="SUPFAM" id="SSF52402">
    <property type="entry name" value="Adenine nucleotide alpha hydrolases-like"/>
    <property type="match status" value="1"/>
</dbReference>
<proteinExistence type="inferred from homology"/>
<comment type="caution">
    <text evidence="3">The sequence shown here is derived from an EMBL/GenBank/DDBJ whole genome shotgun (WGS) entry which is preliminary data.</text>
</comment>
<reference evidence="3 4" key="1">
    <citation type="journal article" date="2014" name="Int. J. Syst. Evol. Microbiol.">
        <title>Complete genome sequence of Corynebacterium casei LMG S-19264T (=DSM 44701T), isolated from a smear-ripened cheese.</title>
        <authorList>
            <consortium name="US DOE Joint Genome Institute (JGI-PGF)"/>
            <person name="Walter F."/>
            <person name="Albersmeier A."/>
            <person name="Kalinowski J."/>
            <person name="Ruckert C."/>
        </authorList>
    </citation>
    <scope>NUCLEOTIDE SEQUENCE [LARGE SCALE GENOMIC DNA]</scope>
    <source>
        <strain evidence="3 4">CGMCC 4.7215</strain>
    </source>
</reference>
<evidence type="ECO:0000259" key="2">
    <source>
        <dbReference type="Pfam" id="PF00582"/>
    </source>
</evidence>
<protein>
    <submittedName>
        <fullName evidence="3">Universal stress protein</fullName>
    </submittedName>
</protein>
<dbReference type="AlphaFoldDB" id="A0ABD5X431"/>